<evidence type="ECO:0000313" key="4">
    <source>
        <dbReference type="Proteomes" id="UP000694257"/>
    </source>
</evidence>
<accession>A0ABX8RZF9</accession>
<sequence>MKMKLAAAAMLAVSAAAVCNAAPASAYPVNWGAIAFSPGGGRLGYATNFPTEDAAVQAAKAKCAGASFGSGNFGAQDCVTRVTFTNGCAAVAESNLIWVKIRITGFGKGATPDEAERNAIADVDRAAPGTGSAGARIIGTICNGPTD</sequence>
<evidence type="ECO:0000259" key="2">
    <source>
        <dbReference type="Pfam" id="PF13827"/>
    </source>
</evidence>
<dbReference type="InterPro" id="IPR025240">
    <property type="entry name" value="DUF4189"/>
</dbReference>
<dbReference type="RefSeq" id="WP_218477654.1">
    <property type="nucleotide sequence ID" value="NZ_BAABJN010000007.1"/>
</dbReference>
<dbReference type="Proteomes" id="UP000694257">
    <property type="component" value="Chromosome"/>
</dbReference>
<feature type="domain" description="DUF4189" evidence="2">
    <location>
        <begin position="31"/>
        <end position="142"/>
    </location>
</feature>
<gene>
    <name evidence="3" type="ORF">KV110_18925</name>
</gene>
<evidence type="ECO:0000256" key="1">
    <source>
        <dbReference type="SAM" id="SignalP"/>
    </source>
</evidence>
<proteinExistence type="predicted"/>
<name>A0ABX8RZF9_NOCIO</name>
<dbReference type="Pfam" id="PF13827">
    <property type="entry name" value="DUF4189"/>
    <property type="match status" value="1"/>
</dbReference>
<evidence type="ECO:0000313" key="3">
    <source>
        <dbReference type="EMBL" id="QXN94933.1"/>
    </source>
</evidence>
<protein>
    <submittedName>
        <fullName evidence="3">DUF4189 domain-containing protein</fullName>
    </submittedName>
</protein>
<reference evidence="3 4" key="1">
    <citation type="submission" date="2021-07" db="EMBL/GenBank/DDBJ databases">
        <title>Whole Genome Sequence of Nocardia Iowensis.</title>
        <authorList>
            <person name="Lamm A."/>
            <person name="Collins-Fairclough A.M."/>
            <person name="Bunk B."/>
            <person name="Sproer C."/>
        </authorList>
    </citation>
    <scope>NUCLEOTIDE SEQUENCE [LARGE SCALE GENOMIC DNA]</scope>
    <source>
        <strain evidence="3 4">NRRL 5646</strain>
    </source>
</reference>
<dbReference type="EMBL" id="CP078145">
    <property type="protein sequence ID" value="QXN94933.1"/>
    <property type="molecule type" value="Genomic_DNA"/>
</dbReference>
<keyword evidence="4" id="KW-1185">Reference proteome</keyword>
<keyword evidence="1" id="KW-0732">Signal</keyword>
<feature type="signal peptide" evidence="1">
    <location>
        <begin position="1"/>
        <end position="26"/>
    </location>
</feature>
<feature type="chain" id="PRO_5046838376" evidence="1">
    <location>
        <begin position="27"/>
        <end position="147"/>
    </location>
</feature>
<organism evidence="3 4">
    <name type="scientific">Nocardia iowensis</name>
    <dbReference type="NCBI Taxonomy" id="204891"/>
    <lineage>
        <taxon>Bacteria</taxon>
        <taxon>Bacillati</taxon>
        <taxon>Actinomycetota</taxon>
        <taxon>Actinomycetes</taxon>
        <taxon>Mycobacteriales</taxon>
        <taxon>Nocardiaceae</taxon>
        <taxon>Nocardia</taxon>
    </lineage>
</organism>